<sequence>MDTESVCVVGAGPVGLVMALALARDGVPVTVIETEAEPNMSPRAMVYLNSLLPDLDGYGILEDMKQRGHVDHEGFNMHLVRTGEVLSAPNTVLEGHHPTPFNIHMGQGELCNIVLEHLARMPHVTIHWDTQVTSLEQDAHGVSLTLSNETGSTRTHRSNWVVGADGGRSSIRTLIGATLDGTTWDERFIATNLHFDFRQLGFKSSNLFVHPTLPAVIGQINRDGLWRCTIQESAALPEETVASRIEEYFRALLGPDAEYELVDFRPYRMHQRLSSKLRQGRVVLAGDAAHLTNPTGGLGLTTGLYDVFALHEAFRALLGGAADESILDRYAEERVKTFSTMTSPMASNLKNIVYGGLDAESLAAATEPMRQGTSTPEAQLGFLKALDGIRSPSLLTPEPISSGQGRTNR</sequence>
<dbReference type="AlphaFoldDB" id="A0A3P5WTM6"/>
<keyword evidence="5" id="KW-1185">Reference proteome</keyword>
<name>A0A3P5WTM6_9MICC</name>
<dbReference type="SUPFAM" id="SSF51905">
    <property type="entry name" value="FAD/NAD(P)-binding domain"/>
    <property type="match status" value="1"/>
</dbReference>
<dbReference type="InterPro" id="IPR050631">
    <property type="entry name" value="PheA/TfdB_FAD_monoxygenase"/>
</dbReference>
<dbReference type="GO" id="GO:0004497">
    <property type="term" value="F:monooxygenase activity"/>
    <property type="evidence" value="ECO:0007669"/>
    <property type="project" value="UniProtKB-KW"/>
</dbReference>
<dbReference type="InterPro" id="IPR036188">
    <property type="entry name" value="FAD/NAD-bd_sf"/>
</dbReference>
<protein>
    <submittedName>
        <fullName evidence="4">6-hydroxy-3-succinoylpyridine 3-monooxygenase HspB</fullName>
        <ecNumber evidence="4">1.14.13.163</ecNumber>
    </submittedName>
</protein>
<dbReference type="OrthoDB" id="4246007at2"/>
<keyword evidence="2" id="KW-0520">NAD</keyword>
<evidence type="ECO:0000256" key="1">
    <source>
        <dbReference type="ARBA" id="ARBA00023002"/>
    </source>
</evidence>
<gene>
    <name evidence="4" type="primary">hspB</name>
    <name evidence="4" type="ORF">PSET11_00350</name>
</gene>
<dbReference type="GO" id="GO:0071949">
    <property type="term" value="F:FAD binding"/>
    <property type="evidence" value="ECO:0007669"/>
    <property type="project" value="InterPro"/>
</dbReference>
<dbReference type="PANTHER" id="PTHR43476:SF4">
    <property type="entry name" value="BLR0106 PROTEIN"/>
    <property type="match status" value="1"/>
</dbReference>
<dbReference type="EC" id="1.14.13.163" evidence="4"/>
<proteinExistence type="predicted"/>
<dbReference type="Gene3D" id="3.50.50.60">
    <property type="entry name" value="FAD/NAD(P)-binding domain"/>
    <property type="match status" value="1"/>
</dbReference>
<dbReference type="Pfam" id="PF01494">
    <property type="entry name" value="FAD_binding_3"/>
    <property type="match status" value="1"/>
</dbReference>
<reference evidence="4 5" key="1">
    <citation type="submission" date="2018-11" db="EMBL/GenBank/DDBJ databases">
        <authorList>
            <person name="Criscuolo A."/>
        </authorList>
    </citation>
    <scope>NUCLEOTIDE SEQUENCE [LARGE SCALE GENOMIC DNA]</scope>
    <source>
        <strain evidence="4">AT11b</strain>
    </source>
</reference>
<evidence type="ECO:0000313" key="5">
    <source>
        <dbReference type="Proteomes" id="UP000280861"/>
    </source>
</evidence>
<dbReference type="PANTHER" id="PTHR43476">
    <property type="entry name" value="3-(3-HYDROXY-PHENYL)PROPIONATE/3-HYDROXYCINNAMIC ACID HYDROXYLASE"/>
    <property type="match status" value="1"/>
</dbReference>
<evidence type="ECO:0000256" key="2">
    <source>
        <dbReference type="ARBA" id="ARBA00023027"/>
    </source>
</evidence>
<evidence type="ECO:0000259" key="3">
    <source>
        <dbReference type="Pfam" id="PF01494"/>
    </source>
</evidence>
<keyword evidence="4" id="KW-0503">Monooxygenase</keyword>
<dbReference type="EMBL" id="UXAU01000009">
    <property type="protein sequence ID" value="VDC18505.1"/>
    <property type="molecule type" value="Genomic_DNA"/>
</dbReference>
<dbReference type="RefSeq" id="WP_124090104.1">
    <property type="nucleotide sequence ID" value="NZ_CBCRYA010000005.1"/>
</dbReference>
<accession>A0A3P5WTM6</accession>
<dbReference type="Gene3D" id="3.30.70.2450">
    <property type="match status" value="1"/>
</dbReference>
<dbReference type="InterPro" id="IPR002938">
    <property type="entry name" value="FAD-bd"/>
</dbReference>
<organism evidence="4 5">
    <name type="scientific">Arthrobacter ulcerisalmonis</name>
    <dbReference type="NCBI Taxonomy" id="2483813"/>
    <lineage>
        <taxon>Bacteria</taxon>
        <taxon>Bacillati</taxon>
        <taxon>Actinomycetota</taxon>
        <taxon>Actinomycetes</taxon>
        <taxon>Micrococcales</taxon>
        <taxon>Micrococcaceae</taxon>
        <taxon>Arthrobacter</taxon>
    </lineage>
</organism>
<evidence type="ECO:0000313" key="4">
    <source>
        <dbReference type="EMBL" id="VDC18505.1"/>
    </source>
</evidence>
<dbReference type="Proteomes" id="UP000280861">
    <property type="component" value="Unassembled WGS sequence"/>
</dbReference>
<feature type="domain" description="FAD-binding" evidence="3">
    <location>
        <begin position="5"/>
        <end position="337"/>
    </location>
</feature>
<dbReference type="PRINTS" id="PR00420">
    <property type="entry name" value="RNGMNOXGNASE"/>
</dbReference>
<keyword evidence="1 4" id="KW-0560">Oxidoreductase</keyword>